<dbReference type="InterPro" id="IPR000873">
    <property type="entry name" value="AMP-dep_synth/lig_dom"/>
</dbReference>
<dbReference type="Gene3D" id="3.40.50.12780">
    <property type="entry name" value="N-terminal domain of ligase-like"/>
    <property type="match status" value="1"/>
</dbReference>
<dbReference type="Pfam" id="PF00106">
    <property type="entry name" value="adh_short"/>
    <property type="match status" value="1"/>
</dbReference>
<evidence type="ECO:0000259" key="6">
    <source>
        <dbReference type="Pfam" id="PF13193"/>
    </source>
</evidence>
<dbReference type="Gene3D" id="3.40.50.720">
    <property type="entry name" value="NAD(P)-binding Rossmann-like Domain"/>
    <property type="match status" value="1"/>
</dbReference>
<dbReference type="Gene3D" id="3.30.300.30">
    <property type="match status" value="1"/>
</dbReference>
<evidence type="ECO:0000256" key="1">
    <source>
        <dbReference type="ARBA" id="ARBA00006432"/>
    </source>
</evidence>
<reference evidence="7" key="1">
    <citation type="submission" date="2022-12" db="EMBL/GenBank/DDBJ databases">
        <title>Paraconexibacter alkalitolerans sp. nov. and Baekduia alba sp. nov., isolated from soil and emended description of the genera Paraconexibacter (Chun et al., 2020) and Baekduia (An et al., 2020).</title>
        <authorList>
            <person name="Vieira S."/>
            <person name="Huber K.J."/>
            <person name="Geppert A."/>
            <person name="Wolf J."/>
            <person name="Neumann-Schaal M."/>
            <person name="Muesken M."/>
            <person name="Overmann J."/>
        </authorList>
    </citation>
    <scope>NUCLEOTIDE SEQUENCE</scope>
    <source>
        <strain evidence="7">AEG42_29</strain>
    </source>
</reference>
<dbReference type="EMBL" id="CP114014">
    <property type="protein sequence ID" value="XAY07788.1"/>
    <property type="molecule type" value="Genomic_DNA"/>
</dbReference>
<dbReference type="Pfam" id="PF00501">
    <property type="entry name" value="AMP-binding"/>
    <property type="match status" value="1"/>
</dbReference>
<feature type="domain" description="AMP-binding enzyme C-terminal" evidence="6">
    <location>
        <begin position="769"/>
        <end position="845"/>
    </location>
</feature>
<evidence type="ECO:0000256" key="3">
    <source>
        <dbReference type="ARBA" id="ARBA00022553"/>
    </source>
</evidence>
<dbReference type="InterPro" id="IPR002347">
    <property type="entry name" value="SDR_fam"/>
</dbReference>
<dbReference type="KEGG" id="parq:DSM112329_04678"/>
<protein>
    <submittedName>
        <fullName evidence="7">Uncharacterized protein</fullName>
    </submittedName>
</protein>
<dbReference type="FunFam" id="3.30.300.30:FF:000008">
    <property type="entry name" value="2,3-dihydroxybenzoate-AMP ligase"/>
    <property type="match status" value="1"/>
</dbReference>
<evidence type="ECO:0000256" key="4">
    <source>
        <dbReference type="ARBA" id="ARBA00022598"/>
    </source>
</evidence>
<dbReference type="InterPro" id="IPR025110">
    <property type="entry name" value="AMP-bd_C"/>
</dbReference>
<gene>
    <name evidence="7" type="ORF">DSM112329_04678</name>
</gene>
<accession>A0AAU7B1N4</accession>
<proteinExistence type="inferred from homology"/>
<dbReference type="Pfam" id="PF13193">
    <property type="entry name" value="AMP-binding_C"/>
    <property type="match status" value="1"/>
</dbReference>
<keyword evidence="2" id="KW-0596">Phosphopantetheine</keyword>
<dbReference type="InterPro" id="IPR042099">
    <property type="entry name" value="ANL_N_sf"/>
</dbReference>
<keyword evidence="3" id="KW-0597">Phosphoprotein</keyword>
<dbReference type="PROSITE" id="PS00455">
    <property type="entry name" value="AMP_BINDING"/>
    <property type="match status" value="1"/>
</dbReference>
<evidence type="ECO:0000259" key="5">
    <source>
        <dbReference type="Pfam" id="PF00501"/>
    </source>
</evidence>
<evidence type="ECO:0000313" key="7">
    <source>
        <dbReference type="EMBL" id="XAY07788.1"/>
    </source>
</evidence>
<dbReference type="GO" id="GO:0006631">
    <property type="term" value="P:fatty acid metabolic process"/>
    <property type="evidence" value="ECO:0007669"/>
    <property type="project" value="TreeGrafter"/>
</dbReference>
<dbReference type="SUPFAM" id="SSF56801">
    <property type="entry name" value="Acetyl-CoA synthetase-like"/>
    <property type="match status" value="1"/>
</dbReference>
<comment type="similarity">
    <text evidence="1">Belongs to the ATP-dependent AMP-binding enzyme family.</text>
</comment>
<name>A0AAU7B1N4_9ACTN</name>
<dbReference type="CDD" id="cd05233">
    <property type="entry name" value="SDR_c"/>
    <property type="match status" value="1"/>
</dbReference>
<keyword evidence="4" id="KW-0436">Ligase</keyword>
<dbReference type="CDD" id="cd04433">
    <property type="entry name" value="AFD_class_I"/>
    <property type="match status" value="1"/>
</dbReference>
<dbReference type="AlphaFoldDB" id="A0AAU7B1N4"/>
<sequence>MHQENRGELLPKAVRIALGAAGRDVSAHALRQAVAGQVVLITGASSGIGAATARRVATAGGTVLLVARSVGSLQALRDEIQDAGGRAHVHPADLRDLEQVDRLVAEVLAQHGRVDVIVSCAGLSIRRWVSQSYDRFHDIERSNAVNVLGPSRLILGLLPSMRERGSGHIVNVSTVGANLPGVQWSAYVSSKTGFDNWLRGVSPEIRADGVTTSTIYMMLVRTAMLGESRSWRYLPGMSADEAAGMVARSIVERPRVIGAWWGRTAAPALMLTPEVVERSLAAYAKVANPASARSGLLGTLVGAAGRGAAFADDAVGAALTVAGTGAVRPLRPDRPVRALLAARRHGASPATTGAVGAALWGGRSAVVDDRGTLTYDELQRTATDLAAALHDRTGLGPGRRLALMCRNHRGFLQAALAGAQLGADLVPLNTDFAGPQLGAVLAREGVDVVVHDEEFGPLFDSTDFGGQRVLAWQDGGPDALGGETVDGLIAAGASLPRAPLPGQPGRSILLTSGTTGTPKGAPRNVSLGAGELLAMIPAGVRTLARLRPVPHAGDPVLIAPPLYHMYGFAAAFAGLAAGSPLVLRRRFDAEDVLATIAAERVGILCVVPTMLKRIVDLPDAVRARHDTSTLRMVPCGAAPLSPQLAQEFMDKFGEKLFNGYGSTEVGGVSLATPADLRAAPGTIGRAAPGVVVRIVDDAGHEVPTGVTGRMFVGSAQLFDGYSGGGSKEMLDGLMSIGDVGHADRAGRLFIDGRDDEMIVSGGENVFPQEVEELLADHPAIADAAAVGVPDEQFGQRLVAFVVLKPGAESPGEDELKEHVRAHLARYKVPREVRVVDVLPRTSTGKIRRAQLRALLADKPTP</sequence>
<dbReference type="PRINTS" id="PR00081">
    <property type="entry name" value="GDHRDH"/>
</dbReference>
<dbReference type="InterPro" id="IPR020845">
    <property type="entry name" value="AMP-binding_CS"/>
</dbReference>
<dbReference type="SUPFAM" id="SSF51735">
    <property type="entry name" value="NAD(P)-binding Rossmann-fold domains"/>
    <property type="match status" value="1"/>
</dbReference>
<dbReference type="RefSeq" id="WP_354698979.1">
    <property type="nucleotide sequence ID" value="NZ_CP114014.1"/>
</dbReference>
<dbReference type="InterPro" id="IPR045851">
    <property type="entry name" value="AMP-bd_C_sf"/>
</dbReference>
<dbReference type="PANTHER" id="PTHR43201">
    <property type="entry name" value="ACYL-COA SYNTHETASE"/>
    <property type="match status" value="1"/>
</dbReference>
<organism evidence="7">
    <name type="scientific">Paraconexibacter sp. AEG42_29</name>
    <dbReference type="NCBI Taxonomy" id="2997339"/>
    <lineage>
        <taxon>Bacteria</taxon>
        <taxon>Bacillati</taxon>
        <taxon>Actinomycetota</taxon>
        <taxon>Thermoleophilia</taxon>
        <taxon>Solirubrobacterales</taxon>
        <taxon>Paraconexibacteraceae</taxon>
        <taxon>Paraconexibacter</taxon>
    </lineage>
</organism>
<dbReference type="InterPro" id="IPR036291">
    <property type="entry name" value="NAD(P)-bd_dom_sf"/>
</dbReference>
<feature type="domain" description="AMP-dependent synthetase/ligase" evidence="5">
    <location>
        <begin position="359"/>
        <end position="721"/>
    </location>
</feature>
<evidence type="ECO:0000256" key="2">
    <source>
        <dbReference type="ARBA" id="ARBA00022450"/>
    </source>
</evidence>
<dbReference type="GO" id="GO:0031956">
    <property type="term" value="F:medium-chain fatty acid-CoA ligase activity"/>
    <property type="evidence" value="ECO:0007669"/>
    <property type="project" value="TreeGrafter"/>
</dbReference>
<dbReference type="PANTHER" id="PTHR43201:SF5">
    <property type="entry name" value="MEDIUM-CHAIN ACYL-COA LIGASE ACSF2, MITOCHONDRIAL"/>
    <property type="match status" value="1"/>
</dbReference>